<gene>
    <name evidence="2" type="ORF">O181_104589</name>
</gene>
<feature type="compositionally biased region" description="Polar residues" evidence="1">
    <location>
        <begin position="22"/>
        <end position="41"/>
    </location>
</feature>
<proteinExistence type="predicted"/>
<feature type="compositionally biased region" description="Basic and acidic residues" evidence="1">
    <location>
        <begin position="1"/>
        <end position="19"/>
    </location>
</feature>
<protein>
    <submittedName>
        <fullName evidence="2">Uncharacterized protein</fullName>
    </submittedName>
</protein>
<dbReference type="Proteomes" id="UP000765509">
    <property type="component" value="Unassembled WGS sequence"/>
</dbReference>
<reference evidence="2" key="1">
    <citation type="submission" date="2021-03" db="EMBL/GenBank/DDBJ databases">
        <title>Draft genome sequence of rust myrtle Austropuccinia psidii MF-1, a brazilian biotype.</title>
        <authorList>
            <person name="Quecine M.C."/>
            <person name="Pachon D.M.R."/>
            <person name="Bonatelli M.L."/>
            <person name="Correr F.H."/>
            <person name="Franceschini L.M."/>
            <person name="Leite T.F."/>
            <person name="Margarido G.R.A."/>
            <person name="Almeida C.A."/>
            <person name="Ferrarezi J.A."/>
            <person name="Labate C.A."/>
        </authorList>
    </citation>
    <scope>NUCLEOTIDE SEQUENCE</scope>
    <source>
        <strain evidence="2">MF-1</strain>
    </source>
</reference>
<dbReference type="EMBL" id="AVOT02076474">
    <property type="protein sequence ID" value="MBW0564874.1"/>
    <property type="molecule type" value="Genomic_DNA"/>
</dbReference>
<name>A0A9Q3PKA8_9BASI</name>
<evidence type="ECO:0000313" key="3">
    <source>
        <dbReference type="Proteomes" id="UP000765509"/>
    </source>
</evidence>
<comment type="caution">
    <text evidence="2">The sequence shown here is derived from an EMBL/GenBank/DDBJ whole genome shotgun (WGS) entry which is preliminary data.</text>
</comment>
<evidence type="ECO:0000313" key="2">
    <source>
        <dbReference type="EMBL" id="MBW0564874.1"/>
    </source>
</evidence>
<evidence type="ECO:0000256" key="1">
    <source>
        <dbReference type="SAM" id="MobiDB-lite"/>
    </source>
</evidence>
<keyword evidence="3" id="KW-1185">Reference proteome</keyword>
<dbReference type="AlphaFoldDB" id="A0A9Q3PKA8"/>
<sequence>MESIDGKEKHDTFNSRMEGKQPSITQASAKNSLSSQQQQFQCEKEAKISEQGQMQSTRYKDLQPGLHNPKDSAGCHGECISDVHKNVGIAEKGGSQPKVSEMISDILDGIPNLYKAINDVKSPTSDKN</sequence>
<organism evidence="2 3">
    <name type="scientific">Austropuccinia psidii MF-1</name>
    <dbReference type="NCBI Taxonomy" id="1389203"/>
    <lineage>
        <taxon>Eukaryota</taxon>
        <taxon>Fungi</taxon>
        <taxon>Dikarya</taxon>
        <taxon>Basidiomycota</taxon>
        <taxon>Pucciniomycotina</taxon>
        <taxon>Pucciniomycetes</taxon>
        <taxon>Pucciniales</taxon>
        <taxon>Sphaerophragmiaceae</taxon>
        <taxon>Austropuccinia</taxon>
    </lineage>
</organism>
<accession>A0A9Q3PKA8</accession>
<feature type="region of interest" description="Disordered" evidence="1">
    <location>
        <begin position="1"/>
        <end position="70"/>
    </location>
</feature>